<dbReference type="GO" id="GO:0016757">
    <property type="term" value="F:glycosyltransferase activity"/>
    <property type="evidence" value="ECO:0007669"/>
    <property type="project" value="InterPro"/>
</dbReference>
<dbReference type="Gene3D" id="3.40.50.2000">
    <property type="entry name" value="Glycogen Phosphorylase B"/>
    <property type="match status" value="1"/>
</dbReference>
<dbReference type="Pfam" id="PF00534">
    <property type="entry name" value="Glycos_transf_1"/>
    <property type="match status" value="1"/>
</dbReference>
<keyword evidence="3" id="KW-0808">Transferase</keyword>
<gene>
    <name evidence="3" type="ORF">EYB31_01755</name>
</gene>
<dbReference type="InterPro" id="IPR001296">
    <property type="entry name" value="Glyco_trans_1"/>
</dbReference>
<feature type="region of interest" description="Disordered" evidence="1">
    <location>
        <begin position="53"/>
        <end position="86"/>
    </location>
</feature>
<dbReference type="PANTHER" id="PTHR46656">
    <property type="entry name" value="PUTATIVE-RELATED"/>
    <property type="match status" value="1"/>
</dbReference>
<reference evidence="3 4" key="1">
    <citation type="submission" date="2019-02" db="EMBL/GenBank/DDBJ databases">
        <title>Paenibacillus sp. nov., isolated from surface-sterilized tissue of Thalictrum simplex L.</title>
        <authorList>
            <person name="Tuo L."/>
        </authorList>
    </citation>
    <scope>NUCLEOTIDE SEQUENCE [LARGE SCALE GENOMIC DNA]</scope>
    <source>
        <strain evidence="3 4">N2SHLJ1</strain>
    </source>
</reference>
<dbReference type="OrthoDB" id="440232at2"/>
<dbReference type="CDD" id="cd03801">
    <property type="entry name" value="GT4_PimA-like"/>
    <property type="match status" value="1"/>
</dbReference>
<proteinExistence type="predicted"/>
<evidence type="ECO:0000313" key="3">
    <source>
        <dbReference type="EMBL" id="TBL81744.1"/>
    </source>
</evidence>
<dbReference type="RefSeq" id="WP_131011530.1">
    <property type="nucleotide sequence ID" value="NZ_SIRE01000002.1"/>
</dbReference>
<comment type="caution">
    <text evidence="3">The sequence shown here is derived from an EMBL/GenBank/DDBJ whole genome shotgun (WGS) entry which is preliminary data.</text>
</comment>
<feature type="compositionally biased region" description="Basic residues" evidence="1">
    <location>
        <begin position="53"/>
        <end position="75"/>
    </location>
</feature>
<keyword evidence="4" id="KW-1185">Reference proteome</keyword>
<name>A0A4Q9DX98_9BACL</name>
<accession>A0A4Q9DX98</accession>
<organism evidence="3 4">
    <name type="scientific">Paenibacillus thalictri</name>
    <dbReference type="NCBI Taxonomy" id="2527873"/>
    <lineage>
        <taxon>Bacteria</taxon>
        <taxon>Bacillati</taxon>
        <taxon>Bacillota</taxon>
        <taxon>Bacilli</taxon>
        <taxon>Bacillales</taxon>
        <taxon>Paenibacillaceae</taxon>
        <taxon>Paenibacillus</taxon>
    </lineage>
</organism>
<evidence type="ECO:0000313" key="4">
    <source>
        <dbReference type="Proteomes" id="UP000293142"/>
    </source>
</evidence>
<evidence type="ECO:0000259" key="2">
    <source>
        <dbReference type="Pfam" id="PF00534"/>
    </source>
</evidence>
<protein>
    <submittedName>
        <fullName evidence="3">Glycosyltransferase family 1 protein</fullName>
    </submittedName>
</protein>
<dbReference type="EMBL" id="SIRE01000002">
    <property type="protein sequence ID" value="TBL81744.1"/>
    <property type="molecule type" value="Genomic_DNA"/>
</dbReference>
<dbReference type="Proteomes" id="UP000293142">
    <property type="component" value="Unassembled WGS sequence"/>
</dbReference>
<sequence length="456" mass="52060">MKKRKLRLGKRKSAFLKKKRIARRKSGRKPVRKIRRRLKRRMTHRKSKLRLKRRGLKKRKKTKVRKRRVKRHRLHSAPAPEPAGPELHSGVNLVGYNRAEMGLGEGCRFLARSLESAGVPFGINNFEYGNSSRMGDLSWAHKEQDGSPHRVNLFHINGDQMRYIRAHYGPSLFEHRYNIGYWAWELTELPDEWADGFEWLQEIWAPTEFVRDAIAKKSPLPVLTMPYGIRIDTAFDSGEIRSRYGLPGDKFLFLSMYDIHSTALRKNPYGSIQAFKTAFDPGRTDVGLVVKVNNSKTNPAEVEQLRNELAGYPNIYLLDATLPRNETYALIDACDAYVSLHRSEGFGSVMVESMYLGKPVVGTLWSGNTDYMNHENCCPVGYELVVIGEGSGPYKPNQTWASPDVEQAARHMQRLVVDEGWRSIIAARGQATIRSQFSPEVSGAKIRHRLTELGLL</sequence>
<feature type="domain" description="Glycosyl transferase family 1" evidence="2">
    <location>
        <begin position="239"/>
        <end position="376"/>
    </location>
</feature>
<dbReference type="PANTHER" id="PTHR46656:SF3">
    <property type="entry name" value="PUTATIVE-RELATED"/>
    <property type="match status" value="1"/>
</dbReference>
<dbReference type="SUPFAM" id="SSF53756">
    <property type="entry name" value="UDP-Glycosyltransferase/glycogen phosphorylase"/>
    <property type="match status" value="1"/>
</dbReference>
<evidence type="ECO:0000256" key="1">
    <source>
        <dbReference type="SAM" id="MobiDB-lite"/>
    </source>
</evidence>
<dbReference type="AlphaFoldDB" id="A0A4Q9DX98"/>